<dbReference type="Proteomes" id="UP001433508">
    <property type="component" value="Unassembled WGS sequence"/>
</dbReference>
<keyword evidence="2" id="KW-1185">Reference proteome</keyword>
<dbReference type="EMBL" id="MU971512">
    <property type="protein sequence ID" value="KAK9234132.1"/>
    <property type="molecule type" value="Genomic_DNA"/>
</dbReference>
<sequence length="710" mass="78986">MTDGTEEIPGPSGLPFLGNVGILDSEVPFKSLLNLADQYGPIYKLNFGGRTVVFCSSWELINELCDEKRFAKSVNSALKEVRNGVHDGLFTAKMGEPNWGIAHRVLMPAFGPMAIAGMFDEMHDIAGQLSMKWARHGSSVPIMVTDDFTRLTLDTLALCAMGYRFNSFYHDEMHPFIEAMGSFLTESGLRSRRPPFTSILYRDSTHKYFEDIDLMRKTADEVLKARKETPSDRKDLLAAMLNGTDPKTGQKMTDSSITDNLITFLIAGHETTSGLLSFAFHQLLKHPEAYRKAQDEVDEVVGTGQIKIEHLGQLKYIAAVLRETLRQSPTIAQFAVAPIQDEIIGGRYKVPKDQTIALILAKSQMDATVYGENADQFRPERMLDEDFDQLNQKFPNCWKPFGNGTRACIGRPFAWQEALLVMAMLLQNFNFRMNDPNYQLHIKQTLTIKPKGFYMRCSLREGLTPTTLEHRLSGFEPPKGARKAGVTAAGTAKKGKVKLFSVYFGSNSGTCEGLAHRLAQDALSHGFEARVVDPLDAAHQDVPPNEPVVVITASYEGQPPDNAGLFVNWITSLNAHEMEKVSYAVFGCGHHDWSQTFHRIPKLIDSTLEKLGGTKIAPIGLSDAHCYRRSSATRAARQRVSYMSRMKKSMHLRAKKCWITARQLISLGCSATSGQTGTDQVAVALDLGGRSPPSVADRDRPVRYRFRVPP</sequence>
<proteinExistence type="predicted"/>
<accession>A0ACC3SR96</accession>
<evidence type="ECO:0000313" key="2">
    <source>
        <dbReference type="Proteomes" id="UP001433508"/>
    </source>
</evidence>
<reference evidence="2" key="1">
    <citation type="journal article" date="2024" name="Front. Bioeng. Biotechnol.">
        <title>Genome-scale model development and genomic sequencing of the oleaginous clade Lipomyces.</title>
        <authorList>
            <person name="Czajka J.J."/>
            <person name="Han Y."/>
            <person name="Kim J."/>
            <person name="Mondo S.J."/>
            <person name="Hofstad B.A."/>
            <person name="Robles A."/>
            <person name="Haridas S."/>
            <person name="Riley R."/>
            <person name="LaButti K."/>
            <person name="Pangilinan J."/>
            <person name="Andreopoulos W."/>
            <person name="Lipzen A."/>
            <person name="Yan J."/>
            <person name="Wang M."/>
            <person name="Ng V."/>
            <person name="Grigoriev I.V."/>
            <person name="Spatafora J.W."/>
            <person name="Magnuson J.K."/>
            <person name="Baker S.E."/>
            <person name="Pomraning K.R."/>
        </authorList>
    </citation>
    <scope>NUCLEOTIDE SEQUENCE [LARGE SCALE GENOMIC DNA]</scope>
    <source>
        <strain evidence="2">CBS 7786</strain>
    </source>
</reference>
<evidence type="ECO:0000313" key="1">
    <source>
        <dbReference type="EMBL" id="KAK9234132.1"/>
    </source>
</evidence>
<gene>
    <name evidence="1" type="ORF">V1525DRAFT_459668</name>
</gene>
<comment type="caution">
    <text evidence="1">The sequence shown here is derived from an EMBL/GenBank/DDBJ whole genome shotgun (WGS) entry which is preliminary data.</text>
</comment>
<protein>
    <submittedName>
        <fullName evidence="1">Cytochrome P450</fullName>
    </submittedName>
</protein>
<name>A0ACC3SR96_LIPKO</name>
<organism evidence="1 2">
    <name type="scientific">Lipomyces kononenkoae</name>
    <name type="common">Yeast</name>
    <dbReference type="NCBI Taxonomy" id="34357"/>
    <lineage>
        <taxon>Eukaryota</taxon>
        <taxon>Fungi</taxon>
        <taxon>Dikarya</taxon>
        <taxon>Ascomycota</taxon>
        <taxon>Saccharomycotina</taxon>
        <taxon>Lipomycetes</taxon>
        <taxon>Lipomycetales</taxon>
        <taxon>Lipomycetaceae</taxon>
        <taxon>Lipomyces</taxon>
    </lineage>
</organism>